<accession>A0A8T4IT51</accession>
<dbReference type="AlphaFoldDB" id="A0A8T4IT51"/>
<dbReference type="Pfam" id="PF11716">
    <property type="entry name" value="MDMPI_N"/>
    <property type="match status" value="1"/>
</dbReference>
<keyword evidence="3" id="KW-1185">Reference proteome</keyword>
<name>A0A8T4IT51_9ACTN</name>
<evidence type="ECO:0000313" key="2">
    <source>
        <dbReference type="EMBL" id="MBR7675541.1"/>
    </source>
</evidence>
<dbReference type="InterPro" id="IPR034660">
    <property type="entry name" value="DinB/YfiT-like"/>
</dbReference>
<dbReference type="EMBL" id="JAGSMN010000494">
    <property type="protein sequence ID" value="MBR7675541.1"/>
    <property type="molecule type" value="Genomic_DNA"/>
</dbReference>
<evidence type="ECO:0000259" key="1">
    <source>
        <dbReference type="Pfam" id="PF11716"/>
    </source>
</evidence>
<sequence length="186" mass="19586">MENAARAAAPVVRGVDDAQLGLPTPCAEYDVRALLNHLLHVVIGFQALAAKGTADFSTTPDYVAEGGWRDRFAAETRKLAGAWARPGTLEGVSGGFGMPQLTVAHMVLGDMTVHAWDLARATGQDFTPDGPALAELAPAFAELAPMARRMKVFGEPVPVPEGTPAFETLLAATGRDPDWSPRPANA</sequence>
<dbReference type="InterPro" id="IPR024344">
    <property type="entry name" value="MDMPI_metal-binding"/>
</dbReference>
<dbReference type="Gene3D" id="1.20.120.450">
    <property type="entry name" value="dinb family like domain"/>
    <property type="match status" value="1"/>
</dbReference>
<dbReference type="NCBIfam" id="TIGR03086">
    <property type="entry name" value="TIGR03086 family metal-binding protein"/>
    <property type="match status" value="1"/>
</dbReference>
<feature type="domain" description="Mycothiol-dependent maleylpyruvate isomerase metal-binding" evidence="1">
    <location>
        <begin position="4"/>
        <end position="119"/>
    </location>
</feature>
<evidence type="ECO:0000313" key="3">
    <source>
        <dbReference type="Proteomes" id="UP000675554"/>
    </source>
</evidence>
<protein>
    <submittedName>
        <fullName evidence="2">TIGR03086 family protein</fullName>
    </submittedName>
</protein>
<reference evidence="2" key="1">
    <citation type="submission" date="2021-04" db="EMBL/GenBank/DDBJ databases">
        <title>Sequencing of actinobacteria type strains.</title>
        <authorList>
            <person name="Nguyen G.-S."/>
            <person name="Wentzel A."/>
        </authorList>
    </citation>
    <scope>NUCLEOTIDE SEQUENCE</scope>
    <source>
        <strain evidence="2">DSM 42095</strain>
    </source>
</reference>
<organism evidence="2 3">
    <name type="scientific">Streptomyces daliensis</name>
    <dbReference type="NCBI Taxonomy" id="299421"/>
    <lineage>
        <taxon>Bacteria</taxon>
        <taxon>Bacillati</taxon>
        <taxon>Actinomycetota</taxon>
        <taxon>Actinomycetes</taxon>
        <taxon>Kitasatosporales</taxon>
        <taxon>Streptomycetaceae</taxon>
        <taxon>Streptomyces</taxon>
    </lineage>
</organism>
<dbReference type="InterPro" id="IPR017517">
    <property type="entry name" value="Maleyloyr_isom"/>
</dbReference>
<dbReference type="GO" id="GO:0046872">
    <property type="term" value="F:metal ion binding"/>
    <property type="evidence" value="ECO:0007669"/>
    <property type="project" value="InterPro"/>
</dbReference>
<comment type="caution">
    <text evidence="2">The sequence shown here is derived from an EMBL/GenBank/DDBJ whole genome shotgun (WGS) entry which is preliminary data.</text>
</comment>
<dbReference type="InterPro" id="IPR017520">
    <property type="entry name" value="CHP03086"/>
</dbReference>
<dbReference type="SUPFAM" id="SSF109854">
    <property type="entry name" value="DinB/YfiT-like putative metalloenzymes"/>
    <property type="match status" value="1"/>
</dbReference>
<gene>
    <name evidence="2" type="ORF">KDA82_21485</name>
</gene>
<dbReference type="Proteomes" id="UP000675554">
    <property type="component" value="Unassembled WGS sequence"/>
</dbReference>
<proteinExistence type="predicted"/>
<dbReference type="NCBIfam" id="TIGR03083">
    <property type="entry name" value="maleylpyruvate isomerase family mycothiol-dependent enzyme"/>
    <property type="match status" value="1"/>
</dbReference>